<reference evidence="2" key="2">
    <citation type="submission" date="2022-01" db="EMBL/GenBank/DDBJ databases">
        <authorList>
            <person name="Yamashiro T."/>
            <person name="Shiraishi A."/>
            <person name="Satake H."/>
            <person name="Nakayama K."/>
        </authorList>
    </citation>
    <scope>NUCLEOTIDE SEQUENCE</scope>
</reference>
<evidence type="ECO:0000313" key="2">
    <source>
        <dbReference type="EMBL" id="GJS91801.1"/>
    </source>
</evidence>
<keyword evidence="3" id="KW-1185">Reference proteome</keyword>
<proteinExistence type="predicted"/>
<accession>A0ABQ4ZR16</accession>
<sequence>MKDSHCSFDRIPELLLYIPLLEKVHQIACKYSAISWMAVFASAAVFDVRASEQYVLRNIVFRSSQVVIEPIGLFLGHRLAAPKVGYNVSNGSGYAVSSYRPEQYFSILQLHTHQYPEDDSDSVHRVDGPPIMPEDLYAYIMAAYGEVVQRKDQDDYPDDRVMWLMREEEEEAPSSANFVPLYTFSFTSSEEGRFCCSHHSSEVGESSAAGAARQDRPTISRDDPYSIAREDLYGFVDMVDVPPYVVDVRELDYDITGYMGYLVGASMRLLPDHRRGVNQRVTILLTIIERRDSKHSADHRRQRVISELLTSDHKRQVQLTKTLRLLKGLQTQMVEFQRQHGPAEGPSQPDAPGEAGSSS</sequence>
<dbReference type="Proteomes" id="UP001151760">
    <property type="component" value="Unassembled WGS sequence"/>
</dbReference>
<organism evidence="2 3">
    <name type="scientific">Tanacetum coccineum</name>
    <dbReference type="NCBI Taxonomy" id="301880"/>
    <lineage>
        <taxon>Eukaryota</taxon>
        <taxon>Viridiplantae</taxon>
        <taxon>Streptophyta</taxon>
        <taxon>Embryophyta</taxon>
        <taxon>Tracheophyta</taxon>
        <taxon>Spermatophyta</taxon>
        <taxon>Magnoliopsida</taxon>
        <taxon>eudicotyledons</taxon>
        <taxon>Gunneridae</taxon>
        <taxon>Pentapetalae</taxon>
        <taxon>asterids</taxon>
        <taxon>campanulids</taxon>
        <taxon>Asterales</taxon>
        <taxon>Asteraceae</taxon>
        <taxon>Asteroideae</taxon>
        <taxon>Anthemideae</taxon>
        <taxon>Anthemidinae</taxon>
        <taxon>Tanacetum</taxon>
    </lineage>
</organism>
<dbReference type="EMBL" id="BQNB010011534">
    <property type="protein sequence ID" value="GJS91801.1"/>
    <property type="molecule type" value="Genomic_DNA"/>
</dbReference>
<evidence type="ECO:0000313" key="3">
    <source>
        <dbReference type="Proteomes" id="UP001151760"/>
    </source>
</evidence>
<gene>
    <name evidence="2" type="ORF">Tco_0774437</name>
</gene>
<evidence type="ECO:0000256" key="1">
    <source>
        <dbReference type="SAM" id="MobiDB-lite"/>
    </source>
</evidence>
<protein>
    <submittedName>
        <fullName evidence="2">Uncharacterized protein</fullName>
    </submittedName>
</protein>
<feature type="region of interest" description="Disordered" evidence="1">
    <location>
        <begin position="337"/>
        <end position="359"/>
    </location>
</feature>
<name>A0ABQ4ZR16_9ASTR</name>
<reference evidence="2" key="1">
    <citation type="journal article" date="2022" name="Int. J. Mol. Sci.">
        <title>Draft Genome of Tanacetum Coccineum: Genomic Comparison of Closely Related Tanacetum-Family Plants.</title>
        <authorList>
            <person name="Yamashiro T."/>
            <person name="Shiraishi A."/>
            <person name="Nakayama K."/>
            <person name="Satake H."/>
        </authorList>
    </citation>
    <scope>NUCLEOTIDE SEQUENCE</scope>
</reference>
<comment type="caution">
    <text evidence="2">The sequence shown here is derived from an EMBL/GenBank/DDBJ whole genome shotgun (WGS) entry which is preliminary data.</text>
</comment>